<dbReference type="Pfam" id="PF08021">
    <property type="entry name" value="FAD_binding_9"/>
    <property type="match status" value="1"/>
</dbReference>
<dbReference type="InterPro" id="IPR039374">
    <property type="entry name" value="SIP_fam"/>
</dbReference>
<dbReference type="InterPro" id="IPR017938">
    <property type="entry name" value="Riboflavin_synthase-like_b-brl"/>
</dbReference>
<evidence type="ECO:0000313" key="3">
    <source>
        <dbReference type="Proteomes" id="UP000030848"/>
    </source>
</evidence>
<protein>
    <submittedName>
        <fullName evidence="2">FAD-binding protein</fullName>
    </submittedName>
</protein>
<dbReference type="SUPFAM" id="SSF63380">
    <property type="entry name" value="Riboflavin synthase domain-like"/>
    <property type="match status" value="1"/>
</dbReference>
<dbReference type="PROSITE" id="PS51384">
    <property type="entry name" value="FAD_FR"/>
    <property type="match status" value="1"/>
</dbReference>
<dbReference type="EMBL" id="JRZE01000006">
    <property type="protein sequence ID" value="KHF42535.1"/>
    <property type="molecule type" value="Genomic_DNA"/>
</dbReference>
<evidence type="ECO:0000313" key="2">
    <source>
        <dbReference type="EMBL" id="KHF42535.1"/>
    </source>
</evidence>
<accession>A0A837D5P1</accession>
<dbReference type="Proteomes" id="UP000030848">
    <property type="component" value="Unassembled WGS sequence"/>
</dbReference>
<feature type="domain" description="FAD-binding FR-type" evidence="1">
    <location>
        <begin position="10"/>
        <end position="135"/>
    </location>
</feature>
<dbReference type="InterPro" id="IPR039261">
    <property type="entry name" value="FNR_nucleotide-bd"/>
</dbReference>
<dbReference type="PANTHER" id="PTHR30157">
    <property type="entry name" value="FERRIC REDUCTASE, NADPH-DEPENDENT"/>
    <property type="match status" value="1"/>
</dbReference>
<dbReference type="CDD" id="cd06193">
    <property type="entry name" value="siderophore_interacting"/>
    <property type="match status" value="1"/>
</dbReference>
<dbReference type="InterPro" id="IPR013113">
    <property type="entry name" value="SIP_FAD-bd"/>
</dbReference>
<organism evidence="2 3">
    <name type="scientific">Saccharomonospora viridis</name>
    <dbReference type="NCBI Taxonomy" id="1852"/>
    <lineage>
        <taxon>Bacteria</taxon>
        <taxon>Bacillati</taxon>
        <taxon>Actinomycetota</taxon>
        <taxon>Actinomycetes</taxon>
        <taxon>Pseudonocardiales</taxon>
        <taxon>Pseudonocardiaceae</taxon>
        <taxon>Saccharomonospora</taxon>
    </lineage>
</organism>
<sequence length="267" mass="29418">MADQGRRNGKPVFRGQVVRTERLTPHMIRVVCGGEGLASFQHNGFTDCYVKMLFPVPGVSYPEPFDLDAVKATLPRDQWPRMRTYTVRHHDPEAGELTLDILVHGDKGLGGPWAAQARPGDQVLLRGPGGAYAPRVDVDHHLLVGDESALPAIAASLEALAPDATATVRLLVEDPAEQQSLSTKAAADIRWLYRVDGADLVEEVRGLDLGEGTVQAFVHGEAGMVRDLRGHLLRERGLDKELLSLSGYWRQGRSDEDWRKEKKAFMA</sequence>
<dbReference type="GO" id="GO:0016491">
    <property type="term" value="F:oxidoreductase activity"/>
    <property type="evidence" value="ECO:0007669"/>
    <property type="project" value="InterPro"/>
</dbReference>
<proteinExistence type="predicted"/>
<dbReference type="InterPro" id="IPR017927">
    <property type="entry name" value="FAD-bd_FR_type"/>
</dbReference>
<comment type="caution">
    <text evidence="2">The sequence shown here is derived from an EMBL/GenBank/DDBJ whole genome shotgun (WGS) entry which is preliminary data.</text>
</comment>
<dbReference type="InterPro" id="IPR007037">
    <property type="entry name" value="SIP_rossman_dom"/>
</dbReference>
<dbReference type="OrthoDB" id="3291337at2"/>
<evidence type="ECO:0000259" key="1">
    <source>
        <dbReference type="PROSITE" id="PS51384"/>
    </source>
</evidence>
<dbReference type="Gene3D" id="2.40.30.10">
    <property type="entry name" value="Translation factors"/>
    <property type="match status" value="1"/>
</dbReference>
<dbReference type="FunFam" id="2.40.30.10:FF:000131">
    <property type="entry name" value="NADPH-dependent ferric siderophore reductase"/>
    <property type="match status" value="1"/>
</dbReference>
<gene>
    <name evidence="2" type="ORF">MINT15_27370</name>
</gene>
<name>A0A837D5P1_9PSEU</name>
<reference evidence="2 3" key="1">
    <citation type="submission" date="2014-10" db="EMBL/GenBank/DDBJ databases">
        <title>Genome sequence of Micropolyspora internatus JCM3315.</title>
        <authorList>
            <person name="Shin S.-K."/>
            <person name="Yi H."/>
        </authorList>
    </citation>
    <scope>NUCLEOTIDE SEQUENCE [LARGE SCALE GENOMIC DNA]</scope>
    <source>
        <strain evidence="2 3">JCM 3315</strain>
    </source>
</reference>
<dbReference type="Gene3D" id="3.40.50.80">
    <property type="entry name" value="Nucleotide-binding domain of ferredoxin-NADP reductase (FNR) module"/>
    <property type="match status" value="1"/>
</dbReference>
<dbReference type="AlphaFoldDB" id="A0A837D5P1"/>
<dbReference type="RefSeq" id="WP_037311511.1">
    <property type="nucleotide sequence ID" value="NZ_FOWS01000001.1"/>
</dbReference>
<dbReference type="Pfam" id="PF04954">
    <property type="entry name" value="SIP"/>
    <property type="match status" value="1"/>
</dbReference>
<dbReference type="PANTHER" id="PTHR30157:SF0">
    <property type="entry name" value="NADPH-DEPENDENT FERRIC-CHELATE REDUCTASE"/>
    <property type="match status" value="1"/>
</dbReference>